<keyword evidence="1" id="KW-0812">Transmembrane</keyword>
<dbReference type="InterPro" id="IPR009936">
    <property type="entry name" value="DUF1468"/>
</dbReference>
<evidence type="ECO:0000259" key="2">
    <source>
        <dbReference type="Pfam" id="PF07331"/>
    </source>
</evidence>
<dbReference type="RefSeq" id="WP_219505598.1">
    <property type="nucleotide sequence ID" value="NZ_JAHXDN010000005.1"/>
</dbReference>
<organism evidence="3 4">
    <name type="scientific">Roseobacter insulae</name>
    <dbReference type="NCBI Taxonomy" id="2859783"/>
    <lineage>
        <taxon>Bacteria</taxon>
        <taxon>Pseudomonadati</taxon>
        <taxon>Pseudomonadota</taxon>
        <taxon>Alphaproteobacteria</taxon>
        <taxon>Rhodobacterales</taxon>
        <taxon>Roseobacteraceae</taxon>
        <taxon>Roseobacter</taxon>
    </lineage>
</organism>
<keyword evidence="1" id="KW-0472">Membrane</keyword>
<evidence type="ECO:0000313" key="4">
    <source>
        <dbReference type="Proteomes" id="UP001138661"/>
    </source>
</evidence>
<evidence type="ECO:0000256" key="1">
    <source>
        <dbReference type="SAM" id="Phobius"/>
    </source>
</evidence>
<feature type="transmembrane region" description="Helical" evidence="1">
    <location>
        <begin position="78"/>
        <end position="111"/>
    </location>
</feature>
<keyword evidence="4" id="KW-1185">Reference proteome</keyword>
<gene>
    <name evidence="3" type="ORF">KX928_18320</name>
</gene>
<feature type="domain" description="DUF1468" evidence="2">
    <location>
        <begin position="10"/>
        <end position="143"/>
    </location>
</feature>
<sequence>MQFSNRFIGIVAVIGAIAIVYGTFGFRAIPGQQFGSAFFPRITAGCLALVGVAMACGSPSGPWITLPDWMRSHRALRAAALPLGGITWVLLAPYLGFILATGLLILALVLVTGGRLLAGLGVAVGLSLLLHVIFSVLLRIPLPFGLVEGWFS</sequence>
<dbReference type="Proteomes" id="UP001138661">
    <property type="component" value="Unassembled WGS sequence"/>
</dbReference>
<feature type="transmembrane region" description="Helical" evidence="1">
    <location>
        <begin position="117"/>
        <end position="138"/>
    </location>
</feature>
<accession>A0A9X1FZF3</accession>
<dbReference type="AlphaFoldDB" id="A0A9X1FZF3"/>
<dbReference type="EMBL" id="JAHXDN010000005">
    <property type="protein sequence ID" value="MBW4709748.1"/>
    <property type="molecule type" value="Genomic_DNA"/>
</dbReference>
<name>A0A9X1FZF3_9RHOB</name>
<dbReference type="Pfam" id="PF07331">
    <property type="entry name" value="TctB"/>
    <property type="match status" value="1"/>
</dbReference>
<evidence type="ECO:0000313" key="3">
    <source>
        <dbReference type="EMBL" id="MBW4709748.1"/>
    </source>
</evidence>
<protein>
    <submittedName>
        <fullName evidence="3">Tripartite tricarboxylate transporter TctB family protein</fullName>
    </submittedName>
</protein>
<reference evidence="3" key="1">
    <citation type="submission" date="2021-07" db="EMBL/GenBank/DDBJ databases">
        <title>Roseobacter insulae sp. nov., isolated from a tidal flat.</title>
        <authorList>
            <person name="Park S."/>
            <person name="Yoon J.-H."/>
        </authorList>
    </citation>
    <scope>NUCLEOTIDE SEQUENCE</scope>
    <source>
        <strain evidence="3">YSTF-M11</strain>
    </source>
</reference>
<comment type="caution">
    <text evidence="3">The sequence shown here is derived from an EMBL/GenBank/DDBJ whole genome shotgun (WGS) entry which is preliminary data.</text>
</comment>
<keyword evidence="1" id="KW-1133">Transmembrane helix</keyword>
<feature type="transmembrane region" description="Helical" evidence="1">
    <location>
        <begin position="7"/>
        <end position="26"/>
    </location>
</feature>
<proteinExistence type="predicted"/>